<name>A0AAD5B7S9_SILAS</name>
<evidence type="ECO:0000259" key="10">
    <source>
        <dbReference type="SMART" id="SM00199"/>
    </source>
</evidence>
<protein>
    <recommendedName>
        <fullName evidence="9">C-C motif chemokine</fullName>
    </recommendedName>
</protein>
<keyword evidence="4 9" id="KW-0964">Secreted</keyword>
<evidence type="ECO:0000256" key="5">
    <source>
        <dbReference type="ARBA" id="ARBA00022729"/>
    </source>
</evidence>
<dbReference type="EMBL" id="MU541454">
    <property type="protein sequence ID" value="KAI5628794.1"/>
    <property type="molecule type" value="Genomic_DNA"/>
</dbReference>
<comment type="subunit">
    <text evidence="8">Self-associates. Also heterodimer of MIP-1-alpha(4-69) and MIP-1-beta(3-69). Interacts with CCR1.</text>
</comment>
<gene>
    <name evidence="11" type="ORF">C0J50_10562</name>
</gene>
<comment type="similarity">
    <text evidence="2 9">Belongs to the intercrine beta (chemokine CC) family.</text>
</comment>
<evidence type="ECO:0000256" key="3">
    <source>
        <dbReference type="ARBA" id="ARBA00022514"/>
    </source>
</evidence>
<evidence type="ECO:0000256" key="8">
    <source>
        <dbReference type="ARBA" id="ARBA00046726"/>
    </source>
</evidence>
<keyword evidence="3 9" id="KW-0202">Cytokine</keyword>
<dbReference type="GO" id="GO:0008009">
    <property type="term" value="F:chemokine activity"/>
    <property type="evidence" value="ECO:0007669"/>
    <property type="project" value="InterPro"/>
</dbReference>
<evidence type="ECO:0000313" key="12">
    <source>
        <dbReference type="Proteomes" id="UP001205998"/>
    </source>
</evidence>
<keyword evidence="12" id="KW-1185">Reference proteome</keyword>
<dbReference type="SUPFAM" id="SSF54117">
    <property type="entry name" value="Interleukin 8-like chemokines"/>
    <property type="match status" value="1"/>
</dbReference>
<organism evidence="11 12">
    <name type="scientific">Silurus asotus</name>
    <name type="common">Amur catfish</name>
    <name type="synonym">Parasilurus asotus</name>
    <dbReference type="NCBI Taxonomy" id="30991"/>
    <lineage>
        <taxon>Eukaryota</taxon>
        <taxon>Metazoa</taxon>
        <taxon>Chordata</taxon>
        <taxon>Craniata</taxon>
        <taxon>Vertebrata</taxon>
        <taxon>Euteleostomi</taxon>
        <taxon>Actinopterygii</taxon>
        <taxon>Neopterygii</taxon>
        <taxon>Teleostei</taxon>
        <taxon>Ostariophysi</taxon>
        <taxon>Siluriformes</taxon>
        <taxon>Siluridae</taxon>
        <taxon>Silurus</taxon>
    </lineage>
</organism>
<dbReference type="SMART" id="SM00199">
    <property type="entry name" value="SCY"/>
    <property type="match status" value="1"/>
</dbReference>
<dbReference type="InterPro" id="IPR001811">
    <property type="entry name" value="Chemokine_IL8-like_dom"/>
</dbReference>
<dbReference type="GO" id="GO:0006955">
    <property type="term" value="P:immune response"/>
    <property type="evidence" value="ECO:0007669"/>
    <property type="project" value="InterPro"/>
</dbReference>
<reference evidence="11" key="1">
    <citation type="submission" date="2018-07" db="EMBL/GenBank/DDBJ databases">
        <title>Comparative genomics of catfishes provides insights into carnivory and benthic adaptation.</title>
        <authorList>
            <person name="Zhang Y."/>
            <person name="Wang D."/>
            <person name="Peng Z."/>
            <person name="Zheng S."/>
            <person name="Shao F."/>
            <person name="Tao W."/>
        </authorList>
    </citation>
    <scope>NUCLEOTIDE SEQUENCE</scope>
    <source>
        <strain evidence="11">Chongqing</strain>
    </source>
</reference>
<comment type="caution">
    <text evidence="11">The sequence shown here is derived from an EMBL/GenBank/DDBJ whole genome shotgun (WGS) entry which is preliminary data.</text>
</comment>
<accession>A0AAD5B7S9</accession>
<dbReference type="PANTHER" id="PTHR12015:SF183">
    <property type="entry name" value="C-C MOTIF CHEMOKINE 3"/>
    <property type="match status" value="1"/>
</dbReference>
<feature type="domain" description="Chemokine interleukin-8-like" evidence="10">
    <location>
        <begin position="28"/>
        <end position="86"/>
    </location>
</feature>
<proteinExistence type="inferred from homology"/>
<feature type="chain" id="PRO_5041765780" description="C-C motif chemokine" evidence="9">
    <location>
        <begin position="23"/>
        <end position="107"/>
    </location>
</feature>
<dbReference type="Proteomes" id="UP001205998">
    <property type="component" value="Unassembled WGS sequence"/>
</dbReference>
<dbReference type="Gene3D" id="2.40.50.40">
    <property type="match status" value="1"/>
</dbReference>
<comment type="subcellular location">
    <subcellularLocation>
        <location evidence="1 9">Secreted</location>
    </subcellularLocation>
</comment>
<evidence type="ECO:0000256" key="6">
    <source>
        <dbReference type="ARBA" id="ARBA00023157"/>
    </source>
</evidence>
<keyword evidence="9" id="KW-0145">Chemotaxis</keyword>
<keyword evidence="6" id="KW-1015">Disulfide bond</keyword>
<dbReference type="Pfam" id="PF00048">
    <property type="entry name" value="IL8"/>
    <property type="match status" value="1"/>
</dbReference>
<evidence type="ECO:0000256" key="2">
    <source>
        <dbReference type="ARBA" id="ARBA00010868"/>
    </source>
</evidence>
<dbReference type="FunFam" id="2.40.50.40:FF:000002">
    <property type="entry name" value="C-C motif chemokine"/>
    <property type="match status" value="1"/>
</dbReference>
<dbReference type="PROSITE" id="PS00472">
    <property type="entry name" value="SMALL_CYTOKINES_CC"/>
    <property type="match status" value="1"/>
</dbReference>
<dbReference type="InterPro" id="IPR036048">
    <property type="entry name" value="Interleukin_8-like_sf"/>
</dbReference>
<feature type="non-terminal residue" evidence="11">
    <location>
        <position position="1"/>
    </location>
</feature>
<dbReference type="InterPro" id="IPR039809">
    <property type="entry name" value="Chemokine_b/g/d"/>
</dbReference>
<evidence type="ECO:0000313" key="11">
    <source>
        <dbReference type="EMBL" id="KAI5628794.1"/>
    </source>
</evidence>
<keyword evidence="5 9" id="KW-0732">Signal</keyword>
<dbReference type="GO" id="GO:0005615">
    <property type="term" value="C:extracellular space"/>
    <property type="evidence" value="ECO:0007669"/>
    <property type="project" value="UniProtKB-KW"/>
</dbReference>
<dbReference type="InterPro" id="IPR000827">
    <property type="entry name" value="Chemokine_CC_CS"/>
</dbReference>
<dbReference type="PANTHER" id="PTHR12015">
    <property type="entry name" value="SMALL INDUCIBLE CYTOKINE A"/>
    <property type="match status" value="1"/>
</dbReference>
<sequence>MFCQSLLLLLLGVSCLQSFIMAHNSNGPETCCFNYQRTPIPIRVITGYNVTDPQCTKPGVIFTLKNSHHVCVDPEIKWVQNHMKSLDKILNERLNKPQTSVTSSLQQ</sequence>
<evidence type="ECO:0000256" key="4">
    <source>
        <dbReference type="ARBA" id="ARBA00022525"/>
    </source>
</evidence>
<evidence type="ECO:0000256" key="1">
    <source>
        <dbReference type="ARBA" id="ARBA00004613"/>
    </source>
</evidence>
<comment type="function">
    <text evidence="7">Monokine with inflammatory and chemokinetic properties. Binds to CCR1, CCR4 and CCR5. One of the major HIV-suppressive factors produced by CD8+ T-cells. Recombinant MIP-1-alpha induces a dose-dependent inhibition of different strains of HIV-1, HIV-2, and simian immunodeficiency virus (SIV).</text>
</comment>
<evidence type="ECO:0000256" key="9">
    <source>
        <dbReference type="RuleBase" id="RU361150"/>
    </source>
</evidence>
<evidence type="ECO:0000256" key="7">
    <source>
        <dbReference type="ARBA" id="ARBA00044740"/>
    </source>
</evidence>
<dbReference type="AlphaFoldDB" id="A0AAD5B7S9"/>
<dbReference type="CDD" id="cd00272">
    <property type="entry name" value="Chemokine_CC"/>
    <property type="match status" value="1"/>
</dbReference>
<feature type="signal peptide" evidence="9">
    <location>
        <begin position="1"/>
        <end position="22"/>
    </location>
</feature>